<reference evidence="1" key="1">
    <citation type="submission" date="2023-10" db="EMBL/GenBank/DDBJ databases">
        <title>Supernatant from a Refined Defined Microbial Community Protects Mice from Clostridioides difficile Infection.</title>
        <authorList>
            <person name="Douchant K."/>
            <person name="He S.-M."/>
            <person name="Noordhof C."/>
            <person name="Greenlaw J."/>
            <person name="Schroeter K."/>
            <person name="Vancuren S.J."/>
            <person name="Sjaarda C."/>
            <person name="Allen-Vercoe E."/>
            <person name="Gloor G.B."/>
            <person name="Vanner S.J."/>
            <person name="Petrof E.O."/>
            <person name="Sheth P.M."/>
            <person name="Guzman M."/>
        </authorList>
    </citation>
    <scope>NUCLEOTIDE SEQUENCE</scope>
    <source>
        <strain evidence="1">16-6-I_4_FM</strain>
    </source>
</reference>
<gene>
    <name evidence="1" type="ORF">SCX10_06845</name>
</gene>
<evidence type="ECO:0000313" key="2">
    <source>
        <dbReference type="Proteomes" id="UP001272183"/>
    </source>
</evidence>
<organism evidence="1 2">
    <name type="scientific">Bifidobacterium longum</name>
    <dbReference type="NCBI Taxonomy" id="216816"/>
    <lineage>
        <taxon>Bacteria</taxon>
        <taxon>Bacillati</taxon>
        <taxon>Actinomycetota</taxon>
        <taxon>Actinomycetes</taxon>
        <taxon>Bifidobacteriales</taxon>
        <taxon>Bifidobacteriaceae</taxon>
        <taxon>Bifidobacterium</taxon>
    </lineage>
</organism>
<sequence>MTMNSESLAPFVINLPYGQYSREAFEKAFDESLEKQMGRSVNDSELEHFMLRYVLAYPTVYVVYSGKTNRYSMKNEYTVYVGETNDIRHRTFQHLERDAKEREDWKAVADAVSRNDDAYRQYVISH</sequence>
<dbReference type="EMBL" id="JAWUDL010000010">
    <property type="protein sequence ID" value="MDW7546541.1"/>
    <property type="molecule type" value="Genomic_DNA"/>
</dbReference>
<evidence type="ECO:0000313" key="1">
    <source>
        <dbReference type="EMBL" id="MDW7546541.1"/>
    </source>
</evidence>
<protein>
    <recommendedName>
        <fullName evidence="3">GIY-YIG domain-containing protein</fullName>
    </recommendedName>
</protein>
<comment type="caution">
    <text evidence="1">The sequence shown here is derived from an EMBL/GenBank/DDBJ whole genome shotgun (WGS) entry which is preliminary data.</text>
</comment>
<name>A0AAW9CGX1_BIFLN</name>
<dbReference type="Proteomes" id="UP001272183">
    <property type="component" value="Unassembled WGS sequence"/>
</dbReference>
<proteinExistence type="predicted"/>
<accession>A0AAW9CGX1</accession>
<feature type="non-terminal residue" evidence="1">
    <location>
        <position position="126"/>
    </location>
</feature>
<dbReference type="AlphaFoldDB" id="A0AAW9CGX1"/>
<evidence type="ECO:0008006" key="3">
    <source>
        <dbReference type="Google" id="ProtNLM"/>
    </source>
</evidence>